<evidence type="ECO:0000313" key="2">
    <source>
        <dbReference type="EMBL" id="RRJ85951.1"/>
    </source>
</evidence>
<dbReference type="GO" id="GO:0006508">
    <property type="term" value="P:proteolysis"/>
    <property type="evidence" value="ECO:0007669"/>
    <property type="project" value="InterPro"/>
</dbReference>
<feature type="non-terminal residue" evidence="2">
    <location>
        <position position="1"/>
    </location>
</feature>
<dbReference type="Pfam" id="PF03572">
    <property type="entry name" value="Peptidase_S41"/>
    <property type="match status" value="1"/>
</dbReference>
<dbReference type="AlphaFoldDB" id="A0A3P3VT27"/>
<dbReference type="GO" id="GO:0008236">
    <property type="term" value="F:serine-type peptidase activity"/>
    <property type="evidence" value="ECO:0007669"/>
    <property type="project" value="InterPro"/>
</dbReference>
<dbReference type="Proteomes" id="UP000275719">
    <property type="component" value="Unassembled WGS sequence"/>
</dbReference>
<dbReference type="Gene3D" id="3.90.226.10">
    <property type="entry name" value="2-enoyl-CoA Hydratase, Chain A, domain 1"/>
    <property type="match status" value="1"/>
</dbReference>
<gene>
    <name evidence="2" type="ORF">EG240_16415</name>
</gene>
<dbReference type="InterPro" id="IPR029045">
    <property type="entry name" value="ClpP/crotonase-like_dom_sf"/>
</dbReference>
<evidence type="ECO:0000313" key="3">
    <source>
        <dbReference type="Proteomes" id="UP000275719"/>
    </source>
</evidence>
<protein>
    <recommendedName>
        <fullName evidence="1">Tail specific protease domain-containing protein</fullName>
    </recommendedName>
</protein>
<proteinExistence type="predicted"/>
<feature type="domain" description="Tail specific protease" evidence="1">
    <location>
        <begin position="22"/>
        <end position="163"/>
    </location>
</feature>
<evidence type="ECO:0000259" key="1">
    <source>
        <dbReference type="Pfam" id="PF03572"/>
    </source>
</evidence>
<accession>A0A3P3VT27</accession>
<organism evidence="2 3">
    <name type="scientific">Paenimyroides tangerinum</name>
    <dbReference type="NCBI Taxonomy" id="2488728"/>
    <lineage>
        <taxon>Bacteria</taxon>
        <taxon>Pseudomonadati</taxon>
        <taxon>Bacteroidota</taxon>
        <taxon>Flavobacteriia</taxon>
        <taxon>Flavobacteriales</taxon>
        <taxon>Flavobacteriaceae</taxon>
        <taxon>Paenimyroides</taxon>
    </lineage>
</organism>
<sequence>YFFFLPTIFLDLLIELRLLNKNIAYLRISGNNDFNAKKIDSISSNIVDEINKINSNKIKGWIIDLRINTGVNMYPMIAGISDIIGDNEKLGGFITSDNQSDREWLLKNGNFYVDSNQVLDRKKIRMPIKKHLPIVVLISGYTASSGEMTAIALIGRNKTKLFG</sequence>
<name>A0A3P3VT27_9FLAO</name>
<keyword evidence="3" id="KW-1185">Reference proteome</keyword>
<dbReference type="EMBL" id="RQVQ01000114">
    <property type="protein sequence ID" value="RRJ85951.1"/>
    <property type="molecule type" value="Genomic_DNA"/>
</dbReference>
<dbReference type="RefSeq" id="WP_235830416.1">
    <property type="nucleotide sequence ID" value="NZ_RQVQ01000114.1"/>
</dbReference>
<comment type="caution">
    <text evidence="2">The sequence shown here is derived from an EMBL/GenBank/DDBJ whole genome shotgun (WGS) entry which is preliminary data.</text>
</comment>
<dbReference type="InterPro" id="IPR005151">
    <property type="entry name" value="Tail-specific_protease"/>
</dbReference>
<dbReference type="SUPFAM" id="SSF52096">
    <property type="entry name" value="ClpP/crotonase"/>
    <property type="match status" value="1"/>
</dbReference>
<reference evidence="2 3" key="1">
    <citation type="submission" date="2018-11" db="EMBL/GenBank/DDBJ databases">
        <title>Flavobacterium sp. nov., YIM 102701-2 draft genome.</title>
        <authorList>
            <person name="Li G."/>
            <person name="Jiang Y."/>
        </authorList>
    </citation>
    <scope>NUCLEOTIDE SEQUENCE [LARGE SCALE GENOMIC DNA]</scope>
    <source>
        <strain evidence="2 3">YIM 102701-2</strain>
    </source>
</reference>